<keyword evidence="2" id="KW-1185">Reference proteome</keyword>
<dbReference type="InterPro" id="IPR037066">
    <property type="entry name" value="Plug_dom_sf"/>
</dbReference>
<comment type="caution">
    <text evidence="1">The sequence shown here is derived from an EMBL/GenBank/DDBJ whole genome shotgun (WGS) entry which is preliminary data.</text>
</comment>
<evidence type="ECO:0000313" key="2">
    <source>
        <dbReference type="Proteomes" id="UP001548189"/>
    </source>
</evidence>
<dbReference type="Proteomes" id="UP001548189">
    <property type="component" value="Unassembled WGS sequence"/>
</dbReference>
<dbReference type="EMBL" id="JBEVCJ010000019">
    <property type="protein sequence ID" value="MET1256277.1"/>
    <property type="molecule type" value="Genomic_DNA"/>
</dbReference>
<dbReference type="InterPro" id="IPR000531">
    <property type="entry name" value="Beta-barrel_TonB"/>
</dbReference>
<dbReference type="Gene3D" id="2.170.130.10">
    <property type="entry name" value="TonB-dependent receptor, plug domain"/>
    <property type="match status" value="1"/>
</dbReference>
<dbReference type="PANTHER" id="PTHR47234">
    <property type="match status" value="1"/>
</dbReference>
<reference evidence="1 2" key="1">
    <citation type="submission" date="2024-06" db="EMBL/GenBank/DDBJ databases">
        <authorList>
            <person name="Li F."/>
        </authorList>
    </citation>
    <scope>NUCLEOTIDE SEQUENCE [LARGE SCALE GENOMIC DNA]</scope>
    <source>
        <strain evidence="1 2">GXAS 311</strain>
    </source>
</reference>
<protein>
    <submittedName>
        <fullName evidence="1">TonB-dependent receptor</fullName>
    </submittedName>
</protein>
<dbReference type="Gene3D" id="2.40.170.20">
    <property type="entry name" value="TonB-dependent receptor, beta-barrel domain"/>
    <property type="match status" value="1"/>
</dbReference>
<evidence type="ECO:0000313" key="1">
    <source>
        <dbReference type="EMBL" id="MET1256277.1"/>
    </source>
</evidence>
<dbReference type="InterPro" id="IPR012910">
    <property type="entry name" value="Plug_dom"/>
</dbReference>
<name>A0ABV2BWF6_9GAMM</name>
<sequence length="889" mass="99031">MKTNIFTYSAAHLMLLSTLTPSSIVAQDNTNVSDENSRIIITGSRIARTELEGSSSVITLTAEDIQAQGFSTVAEALRSLSQATGFVESEQAAATVQNAYAVNLRGFGPGRNLVLLNGQRISDYPMPFGGESNFVNLAQIPAGIIERIEIMTGGASSIYGSDAISGVINIITKTAVSDHQISLRAGTTTEGGGDTYRIQFSGGKNFAKTNMTYALEYFNTGLITGDDRDYLDSIDDIPAINANDGYGLGWLINTPFQDADGDGYPFVDPAGICEQFSSFNRVLFPAPGEPGQPLPYGGYYCDYDNIGENSLRNEREWLNAFFNVSHNLGEYREIYATIMLWDNTSESIPWERFYFFQTPQIDARRLFSINELGTRSEKFDESSFNISAGMRGTFGETNDYEINLSHSIAKFKNTGFAFKTNAVNQYFLSNDTVTDPYYPLNRENFDKPLTPEIYQTLSGEYYNDADSHSTTLQAILSGELYESATEPAGYALVVEYASQKYDIDPDPNLFSTGDDPFYFMGSTIGGGERDRYAVGFEVRSPLGEQVILTSALRYDKYDDETDVDDALTYNVGVEFRPSEMLLLRAKTATSFRAPDMHYVFAEQTELFGVSQDTYLCRLNGFGDDCPFRQSVDIISGGSKQLKEEEGKSNSVGLVLQPNENFSVSLDYYELELEDIVVSMNVEKLLSREADCLIGQKENGDSVDSSSAECTDALNRTIRTNDGFLTGVSLQPINNSFLEQNGVDANIRYTLPTADSGLWRAELSYSYILDYNIQEFSDDPVEDIRKQFEPYEKLRFSVLWAMASFDINLFVNRIGETALFDETGMIDPWTTYNLNLGYQIDAQSKLELIINNLTDEEAPVDTTSVVVPYFNAGVYNAFGREVFVEYKYRF</sequence>
<dbReference type="Pfam" id="PF07715">
    <property type="entry name" value="Plug"/>
    <property type="match status" value="1"/>
</dbReference>
<keyword evidence="1" id="KW-0675">Receptor</keyword>
<dbReference type="Pfam" id="PF00593">
    <property type="entry name" value="TonB_dep_Rec_b-barrel"/>
    <property type="match status" value="1"/>
</dbReference>
<gene>
    <name evidence="1" type="ORF">ABVT43_14140</name>
</gene>
<dbReference type="SUPFAM" id="SSF56935">
    <property type="entry name" value="Porins"/>
    <property type="match status" value="1"/>
</dbReference>
<dbReference type="InterPro" id="IPR039426">
    <property type="entry name" value="TonB-dep_rcpt-like"/>
</dbReference>
<dbReference type="InterPro" id="IPR036942">
    <property type="entry name" value="Beta-barrel_TonB_sf"/>
</dbReference>
<proteinExistence type="predicted"/>
<dbReference type="PANTHER" id="PTHR47234:SF1">
    <property type="entry name" value="TONB-DEPENDENT RECEPTOR"/>
    <property type="match status" value="1"/>
</dbReference>
<organism evidence="1 2">
    <name type="scientific">Aliikangiella maris</name>
    <dbReference type="NCBI Taxonomy" id="3162458"/>
    <lineage>
        <taxon>Bacteria</taxon>
        <taxon>Pseudomonadati</taxon>
        <taxon>Pseudomonadota</taxon>
        <taxon>Gammaproteobacteria</taxon>
        <taxon>Oceanospirillales</taxon>
        <taxon>Pleioneaceae</taxon>
        <taxon>Aliikangiella</taxon>
    </lineage>
</organism>
<accession>A0ABV2BWF6</accession>
<dbReference type="PROSITE" id="PS52016">
    <property type="entry name" value="TONB_DEPENDENT_REC_3"/>
    <property type="match status" value="1"/>
</dbReference>